<dbReference type="Pfam" id="PF00561">
    <property type="entry name" value="Abhydrolase_1"/>
    <property type="match status" value="1"/>
</dbReference>
<dbReference type="SUPFAM" id="SSF53474">
    <property type="entry name" value="alpha/beta-Hydrolases"/>
    <property type="match status" value="1"/>
</dbReference>
<dbReference type="PANTHER" id="PTHR43689">
    <property type="entry name" value="HYDROLASE"/>
    <property type="match status" value="1"/>
</dbReference>
<dbReference type="RefSeq" id="WP_095688543.1">
    <property type="nucleotide sequence ID" value="NZ_CP016779.1"/>
</dbReference>
<dbReference type="AlphaFoldDB" id="A0A249L5J4"/>
<keyword evidence="3" id="KW-1185">Reference proteome</keyword>
<proteinExistence type="predicted"/>
<dbReference type="GO" id="GO:0003824">
    <property type="term" value="F:catalytic activity"/>
    <property type="evidence" value="ECO:0007669"/>
    <property type="project" value="UniProtKB-ARBA"/>
</dbReference>
<dbReference type="EMBL" id="CP016779">
    <property type="protein sequence ID" value="ASY24287.1"/>
    <property type="molecule type" value="Genomic_DNA"/>
</dbReference>
<sequence>MAKPVFAKFIEVDGHQLWSLKWKKNGEPVILLHGGLSHSAKWEKEILPAVAKTHEPYAYDRSAHGYTKVRSGYMHFDFQVKELVNFIKTVVKKPVHIIGYSDGGNIGLLAAIKYPKLIKSLVGIGMNYTYDADLSFDLSKVEASDEEIANFVKMTKQDPKLLLEIKAKAFKVWATEPKLKLSQLKKIKCPVLVLAGDDEPFTSKMTFEMYEVIPNGRLAVIPGTSHGVVHEKTKLMQEVIKDFYKTLDFPITKMPNRRAKRQAKILRNS</sequence>
<evidence type="ECO:0000313" key="2">
    <source>
        <dbReference type="EMBL" id="ASY24287.1"/>
    </source>
</evidence>
<gene>
    <name evidence="2" type="ORF">B1sIIB91_05265</name>
</gene>
<accession>A0A249L5J4</accession>
<dbReference type="KEGG" id="nab:B1sIIB91_05265"/>
<dbReference type="InterPro" id="IPR000073">
    <property type="entry name" value="AB_hydrolase_1"/>
</dbReference>
<evidence type="ECO:0000259" key="1">
    <source>
        <dbReference type="Pfam" id="PF00561"/>
    </source>
</evidence>
<reference evidence="2 3" key="1">
    <citation type="submission" date="2016-07" db="EMBL/GenBank/DDBJ databases">
        <title>High microdiversification within the ubiquitous acI lineage of Actinobacteria.</title>
        <authorList>
            <person name="Neuenschwander S.M."/>
            <person name="Salcher M."/>
            <person name="Ghai R."/>
            <person name="Pernthaler J."/>
        </authorList>
    </citation>
    <scope>NUCLEOTIDE SEQUENCE [LARGE SCALE GENOMIC DNA]</scope>
    <source>
        <strain evidence="2">MMS-IIB-91</strain>
    </source>
</reference>
<name>A0A249L5J4_9ACTN</name>
<dbReference type="PANTHER" id="PTHR43689:SF8">
    <property type="entry name" value="ALPHA_BETA-HYDROLASES SUPERFAMILY PROTEIN"/>
    <property type="match status" value="1"/>
</dbReference>
<protein>
    <submittedName>
        <fullName evidence="2">Putative pimeloyl-ACP methyl ester carboxylesterase</fullName>
    </submittedName>
</protein>
<organism evidence="2 3">
    <name type="scientific">Candidatus Nanopelagicus abundans</name>
    <dbReference type="NCBI Taxonomy" id="1884916"/>
    <lineage>
        <taxon>Bacteria</taxon>
        <taxon>Bacillati</taxon>
        <taxon>Actinomycetota</taxon>
        <taxon>Actinomycetes</taxon>
        <taxon>Candidatus Nanopelagicales</taxon>
        <taxon>Candidatus Nanopelagicaceae</taxon>
        <taxon>Candidatus Nanopelagicus</taxon>
    </lineage>
</organism>
<dbReference type="Proteomes" id="UP000217210">
    <property type="component" value="Chromosome"/>
</dbReference>
<dbReference type="InterPro" id="IPR029058">
    <property type="entry name" value="AB_hydrolase_fold"/>
</dbReference>
<evidence type="ECO:0000313" key="3">
    <source>
        <dbReference type="Proteomes" id="UP000217210"/>
    </source>
</evidence>
<feature type="domain" description="AB hydrolase-1" evidence="1">
    <location>
        <begin position="28"/>
        <end position="126"/>
    </location>
</feature>
<dbReference type="Gene3D" id="3.40.50.1820">
    <property type="entry name" value="alpha/beta hydrolase"/>
    <property type="match status" value="1"/>
</dbReference>
<dbReference type="OrthoDB" id="2987348at2"/>